<accession>A0ABD5Z971</accession>
<evidence type="ECO:0000313" key="2">
    <source>
        <dbReference type="Proteomes" id="UP001596447"/>
    </source>
</evidence>
<organism evidence="1 2">
    <name type="scientific">Halospeciosus flavus</name>
    <dbReference type="NCBI Taxonomy" id="3032283"/>
    <lineage>
        <taxon>Archaea</taxon>
        <taxon>Methanobacteriati</taxon>
        <taxon>Methanobacteriota</taxon>
        <taxon>Stenosarchaea group</taxon>
        <taxon>Halobacteria</taxon>
        <taxon>Halobacteriales</taxon>
        <taxon>Halobacteriaceae</taxon>
        <taxon>Halospeciosus</taxon>
    </lineage>
</organism>
<name>A0ABD5Z971_9EURY</name>
<gene>
    <name evidence="1" type="ORF">ACFQJ9_19720</name>
</gene>
<comment type="caution">
    <text evidence="1">The sequence shown here is derived from an EMBL/GenBank/DDBJ whole genome shotgun (WGS) entry which is preliminary data.</text>
</comment>
<dbReference type="RefSeq" id="WP_279528350.1">
    <property type="nucleotide sequence ID" value="NZ_CP122312.1"/>
</dbReference>
<dbReference type="EMBL" id="JBHTAR010000011">
    <property type="protein sequence ID" value="MFC7201608.1"/>
    <property type="molecule type" value="Genomic_DNA"/>
</dbReference>
<evidence type="ECO:0000313" key="1">
    <source>
        <dbReference type="EMBL" id="MFC7201608.1"/>
    </source>
</evidence>
<proteinExistence type="predicted"/>
<dbReference type="Proteomes" id="UP001596447">
    <property type="component" value="Unassembled WGS sequence"/>
</dbReference>
<keyword evidence="2" id="KW-1185">Reference proteome</keyword>
<reference evidence="1 2" key="1">
    <citation type="journal article" date="2019" name="Int. J. Syst. Evol. Microbiol.">
        <title>The Global Catalogue of Microorganisms (GCM) 10K type strain sequencing project: providing services to taxonomists for standard genome sequencing and annotation.</title>
        <authorList>
            <consortium name="The Broad Institute Genomics Platform"/>
            <consortium name="The Broad Institute Genome Sequencing Center for Infectious Disease"/>
            <person name="Wu L."/>
            <person name="Ma J."/>
        </authorList>
    </citation>
    <scope>NUCLEOTIDE SEQUENCE [LARGE SCALE GENOMIC DNA]</scope>
    <source>
        <strain evidence="1 2">XZGYJ-43</strain>
    </source>
</reference>
<sequence length="121" mass="12727">MRRRSLLEGVAGVVAAAGLTVGAFASAFSADDHQIRVVNQTDEERWVRVRALGEVFGVEVTSFDAEYGVPPGESVHPQVVDGTHRLVVESAGERDEVFVDGGMGSCTVSLHTEGVDVACAA</sequence>
<protein>
    <submittedName>
        <fullName evidence="1">Uncharacterized protein</fullName>
    </submittedName>
</protein>
<dbReference type="AlphaFoldDB" id="A0ABD5Z971"/>